<comment type="catalytic activity">
    <reaction evidence="3">
        <text>(2S,6S)-2,6-diaminopimelate = meso-2,6-diaminopimelate</text>
        <dbReference type="Rhea" id="RHEA:15393"/>
        <dbReference type="ChEBI" id="CHEBI:57609"/>
        <dbReference type="ChEBI" id="CHEBI:57791"/>
        <dbReference type="EC" id="5.1.1.7"/>
    </reaction>
</comment>
<dbReference type="PANTHER" id="PTHR31689:SF0">
    <property type="entry name" value="DIAMINOPIMELATE EPIMERASE"/>
    <property type="match status" value="1"/>
</dbReference>
<feature type="active site" description="Proton donor" evidence="3">
    <location>
        <position position="77"/>
    </location>
</feature>
<comment type="similarity">
    <text evidence="1 3">Belongs to the diaminopimelate epimerase family.</text>
</comment>
<dbReference type="PANTHER" id="PTHR31689">
    <property type="entry name" value="DIAMINOPIMELATE EPIMERASE, CHLOROPLASTIC"/>
    <property type="match status" value="1"/>
</dbReference>
<reference evidence="5 6" key="1">
    <citation type="submission" date="2018-01" db="EMBL/GenBank/DDBJ databases">
        <title>Metagenomic assembled genomes from two thermal pools in the Uzon Caldera, Kamchatka, Russia.</title>
        <authorList>
            <person name="Wilkins L."/>
            <person name="Ettinger C."/>
        </authorList>
    </citation>
    <scope>NUCLEOTIDE SEQUENCE [LARGE SCALE GENOMIC DNA]</scope>
    <source>
        <strain evidence="5">ARK-10</strain>
    </source>
</reference>
<dbReference type="Pfam" id="PF01678">
    <property type="entry name" value="DAP_epimerase"/>
    <property type="match status" value="2"/>
</dbReference>
<comment type="subunit">
    <text evidence="3">Homodimer.</text>
</comment>
<dbReference type="SUPFAM" id="SSF54506">
    <property type="entry name" value="Diaminopimelate epimerase-like"/>
    <property type="match status" value="2"/>
</dbReference>
<dbReference type="Proteomes" id="UP000236910">
    <property type="component" value="Unassembled WGS sequence"/>
</dbReference>
<organism evidence="5 6">
    <name type="scientific">Caldisericum exile</name>
    <dbReference type="NCBI Taxonomy" id="693075"/>
    <lineage>
        <taxon>Bacteria</taxon>
        <taxon>Pseudomonadati</taxon>
        <taxon>Caldisericota/Cryosericota group</taxon>
        <taxon>Caldisericota</taxon>
        <taxon>Caldisericia</taxon>
        <taxon>Caldisericales</taxon>
        <taxon>Caldisericaceae</taxon>
        <taxon>Caldisericum</taxon>
    </lineage>
</organism>
<dbReference type="GO" id="GO:0005829">
    <property type="term" value="C:cytosol"/>
    <property type="evidence" value="ECO:0007669"/>
    <property type="project" value="TreeGrafter"/>
</dbReference>
<name>A0A2J6X9H9_9BACT</name>
<comment type="pathway">
    <text evidence="3">Amino-acid biosynthesis; L-lysine biosynthesis via DAP pathway; DL-2,6-diaminopimelate from LL-2,6-diaminopimelate: step 1/1.</text>
</comment>
<keyword evidence="3" id="KW-0963">Cytoplasm</keyword>
<feature type="active site" description="Proton acceptor" evidence="3">
    <location>
        <position position="216"/>
    </location>
</feature>
<dbReference type="AlphaFoldDB" id="A0A2J6X9H9"/>
<proteinExistence type="inferred from homology"/>
<feature type="binding site" evidence="3">
    <location>
        <position position="188"/>
    </location>
    <ligand>
        <name>substrate</name>
    </ligand>
</feature>
<feature type="site" description="Could be important to modulate the pK values of the two catalytic cysteine residues" evidence="3">
    <location>
        <position position="157"/>
    </location>
</feature>
<dbReference type="EC" id="5.1.1.7" evidence="3 4"/>
<sequence>MSKEKILKFYKFEGALNDFIVIDGRFNKLENPEEYAKLLLDRHASIGGDSLLYLEESDVADIKMRVLEKDGSESQMCGNGARCIGLYFERFYGIGNITIETLAGVKKVKKVSENRFVVSMGPMQKLRNFVNGPRNEYELIHELFSFKIFVVNSSEPHAVIPLKSIKRIPKEKGLKISKNFKLFPYGINVDFIEILNEETIKIRTIERGVYEETLACGTGAVASAYVFNKFLGGKDIVHVKALGGELKVELGKNENYLEGEAHYVFKGDIEL</sequence>
<dbReference type="InterPro" id="IPR001653">
    <property type="entry name" value="DAP_epimerase_DapF"/>
</dbReference>
<evidence type="ECO:0000256" key="1">
    <source>
        <dbReference type="ARBA" id="ARBA00010219"/>
    </source>
</evidence>
<feature type="binding site" evidence="3">
    <location>
        <begin position="206"/>
        <end position="207"/>
    </location>
    <ligand>
        <name>substrate</name>
    </ligand>
</feature>
<feature type="binding site" evidence="3">
    <location>
        <begin position="78"/>
        <end position="79"/>
    </location>
    <ligand>
        <name>substrate</name>
    </ligand>
</feature>
<dbReference type="GO" id="GO:0008837">
    <property type="term" value="F:diaminopimelate epimerase activity"/>
    <property type="evidence" value="ECO:0007669"/>
    <property type="project" value="UniProtKB-UniRule"/>
</dbReference>
<feature type="binding site" evidence="3">
    <location>
        <position position="17"/>
    </location>
    <ligand>
        <name>substrate</name>
    </ligand>
</feature>
<dbReference type="EMBL" id="PNIX01000041">
    <property type="protein sequence ID" value="PMP84079.1"/>
    <property type="molecule type" value="Genomic_DNA"/>
</dbReference>
<comment type="subcellular location">
    <subcellularLocation>
        <location evidence="3">Cytoplasm</location>
    </subcellularLocation>
</comment>
<comment type="caution">
    <text evidence="3">Lacks conserved residue(s) required for the propagation of feature annotation.</text>
</comment>
<dbReference type="HAMAP" id="MF_00197">
    <property type="entry name" value="DAP_epimerase"/>
    <property type="match status" value="1"/>
</dbReference>
<dbReference type="UniPathway" id="UPA00034">
    <property type="reaction ID" value="UER00025"/>
</dbReference>
<dbReference type="Gene3D" id="3.10.310.10">
    <property type="entry name" value="Diaminopimelate Epimerase, Chain A, domain 1"/>
    <property type="match status" value="2"/>
</dbReference>
<evidence type="ECO:0000256" key="4">
    <source>
        <dbReference type="NCBIfam" id="TIGR00652"/>
    </source>
</evidence>
<evidence type="ECO:0000256" key="2">
    <source>
        <dbReference type="ARBA" id="ARBA00023235"/>
    </source>
</evidence>
<accession>A0A2J6X9H9</accession>
<gene>
    <name evidence="3 5" type="primary">dapF</name>
    <name evidence="5" type="ORF">C0175_00700</name>
</gene>
<feature type="site" description="Could be important to modulate the pK values of the two catalytic cysteine residues" evidence="3">
    <location>
        <position position="206"/>
    </location>
</feature>
<evidence type="ECO:0000256" key="3">
    <source>
        <dbReference type="HAMAP-Rule" id="MF_00197"/>
    </source>
</evidence>
<dbReference type="GO" id="GO:0009089">
    <property type="term" value="P:lysine biosynthetic process via diaminopimelate"/>
    <property type="evidence" value="ECO:0007669"/>
    <property type="project" value="UniProtKB-UniRule"/>
</dbReference>
<comment type="function">
    <text evidence="3">Catalyzes the stereoinversion of LL-2,6-diaminopimelate (L,L-DAP) to meso-diaminopimelate (meso-DAP), a precursor of L-lysine and an essential component of the bacterial peptidoglycan.</text>
</comment>
<feature type="binding site" evidence="3">
    <location>
        <begin position="217"/>
        <end position="218"/>
    </location>
    <ligand>
        <name>substrate</name>
    </ligand>
</feature>
<evidence type="ECO:0000313" key="5">
    <source>
        <dbReference type="EMBL" id="PMP84079.1"/>
    </source>
</evidence>
<evidence type="ECO:0000313" key="6">
    <source>
        <dbReference type="Proteomes" id="UP000236910"/>
    </source>
</evidence>
<dbReference type="NCBIfam" id="TIGR00652">
    <property type="entry name" value="DapF"/>
    <property type="match status" value="1"/>
</dbReference>
<keyword evidence="2 3" id="KW-0413">Isomerase</keyword>
<keyword evidence="3" id="KW-0457">Lysine biosynthesis</keyword>
<protein>
    <recommendedName>
        <fullName evidence="3 4">Diaminopimelate epimerase</fullName>
        <shortName evidence="3">DAP epimerase</shortName>
        <ecNumber evidence="3 4">5.1.1.7</ecNumber>
    </recommendedName>
    <alternativeName>
        <fullName evidence="3">PLP-independent amino acid racemase</fullName>
    </alternativeName>
</protein>
<keyword evidence="3" id="KW-0028">Amino-acid biosynthesis</keyword>
<comment type="caution">
    <text evidence="5">The sequence shown here is derived from an EMBL/GenBank/DDBJ whole genome shotgun (WGS) entry which is preliminary data.</text>
</comment>